<keyword evidence="5 10" id="KW-0812">Transmembrane</keyword>
<evidence type="ECO:0000256" key="5">
    <source>
        <dbReference type="ARBA" id="ARBA00022692"/>
    </source>
</evidence>
<dbReference type="OrthoDB" id="414175at2759"/>
<dbReference type="FunFam" id="3.90.550.50:FF:000094">
    <property type="entry name" value="Hexosyltransferase"/>
    <property type="match status" value="1"/>
</dbReference>
<evidence type="ECO:0000313" key="12">
    <source>
        <dbReference type="Proteomes" id="UP000199727"/>
    </source>
</evidence>
<dbReference type="AlphaFoldDB" id="A0A854QFG2"/>
<dbReference type="PANTHER" id="PTHR11214:SF351">
    <property type="entry name" value="BETA-1,3-GALACTOSYLTRANSFERASE PVG3"/>
    <property type="match status" value="1"/>
</dbReference>
<dbReference type="Proteomes" id="UP000199727">
    <property type="component" value="Unassembled WGS sequence"/>
</dbReference>
<evidence type="ECO:0000256" key="4">
    <source>
        <dbReference type="ARBA" id="ARBA00022679"/>
    </source>
</evidence>
<dbReference type="EC" id="2.4.1.-" evidence="10"/>
<sequence length="448" mass="50649">MLPLPSSTQLKPKPSPPPRRRFLFLLPFVAASTYLLYLVLHYCSSIPPHHRYNTALHYTPPWLHPAIGHLVPHPGGPSGPPRIIPGLRSARPMEEWDVPLLTNPSYAPDPSDTSNAILTSPALLMLHIFSTPTPESRARRSLIRSTASPLLFIPPQYRHLVELKFILGRPTPIVGSSSASPLWNETEEQMVDAEDKMYGDLVRLEGLEDGENLNKGKTWEWIRWVGTRERVGWWVMKCDDDTLPILPNLLPILLANRPTIPSYFGTSLGHWTGYHFYFEGMMYGFSWPVIKTLATAPVPAYERNTQRNEDAFMGELMFSLPFLHTPSSGCLPEGETVMFPRPAGAERNDIEDKDDSKNEKQIVDNTNYALPPPNPDPCTGLFRLDLGRRLGDYDHAQGQGLVTGNMEDIVGLHGLKNDEDYVKVYNQFRTQLEEGRKWEWAVPDALRV</sequence>
<dbReference type="InterPro" id="IPR002659">
    <property type="entry name" value="Glyco_trans_31"/>
</dbReference>
<proteinExistence type="inferred from homology"/>
<keyword evidence="8 10" id="KW-0333">Golgi apparatus</keyword>
<evidence type="ECO:0000313" key="11">
    <source>
        <dbReference type="EMBL" id="OXG24447.1"/>
    </source>
</evidence>
<name>A0A854QFG2_CRYNE</name>
<keyword evidence="4" id="KW-0808">Transferase</keyword>
<reference evidence="11 12" key="1">
    <citation type="submission" date="2017-06" db="EMBL/GenBank/DDBJ databases">
        <title>Global population genomics of the pathogenic fungus Cryptococcus neoformans var. grubii.</title>
        <authorList>
            <person name="Cuomo C."/>
            <person name="Litvintseva A."/>
            <person name="Chen Y."/>
            <person name="Young S."/>
            <person name="Zeng Q."/>
            <person name="Chapman S."/>
            <person name="Gujja S."/>
            <person name="Saif S."/>
            <person name="Birren B."/>
        </authorList>
    </citation>
    <scope>NUCLEOTIDE SEQUENCE [LARGE SCALE GENOMIC DNA]</scope>
    <source>
        <strain evidence="11 12">Tu259-1</strain>
    </source>
</reference>
<keyword evidence="6 10" id="KW-0735">Signal-anchor</keyword>
<evidence type="ECO:0000256" key="2">
    <source>
        <dbReference type="ARBA" id="ARBA00008661"/>
    </source>
</evidence>
<protein>
    <recommendedName>
        <fullName evidence="10">Hexosyltransferase</fullName>
        <ecNumber evidence="10">2.4.1.-</ecNumber>
    </recommendedName>
</protein>
<keyword evidence="9 10" id="KW-0472">Membrane</keyword>
<keyword evidence="3 10" id="KW-0328">Glycosyltransferase</keyword>
<comment type="subcellular location">
    <subcellularLocation>
        <location evidence="1 10">Golgi apparatus membrane</location>
        <topology evidence="1 10">Single-pass type II membrane protein</topology>
    </subcellularLocation>
</comment>
<dbReference type="EMBL" id="AMKT01000032">
    <property type="protein sequence ID" value="OXG24447.1"/>
    <property type="molecule type" value="Genomic_DNA"/>
</dbReference>
<dbReference type="GO" id="GO:0051072">
    <property type="term" value="P:4,6-pyruvylated galactose residue biosynthetic process"/>
    <property type="evidence" value="ECO:0007669"/>
    <property type="project" value="TreeGrafter"/>
</dbReference>
<evidence type="ECO:0000256" key="6">
    <source>
        <dbReference type="ARBA" id="ARBA00022968"/>
    </source>
</evidence>
<dbReference type="Gene3D" id="3.90.550.50">
    <property type="match status" value="1"/>
</dbReference>
<comment type="caution">
    <text evidence="11">The sequence shown here is derived from an EMBL/GenBank/DDBJ whole genome shotgun (WGS) entry which is preliminary data.</text>
</comment>
<evidence type="ECO:0000256" key="8">
    <source>
        <dbReference type="ARBA" id="ARBA00023034"/>
    </source>
</evidence>
<gene>
    <name evidence="11" type="ORF">C361_02301</name>
</gene>
<evidence type="ECO:0000256" key="9">
    <source>
        <dbReference type="ARBA" id="ARBA00023136"/>
    </source>
</evidence>
<accession>A0A854QFG2</accession>
<evidence type="ECO:0000256" key="7">
    <source>
        <dbReference type="ARBA" id="ARBA00022989"/>
    </source>
</evidence>
<feature type="transmembrane region" description="Helical" evidence="10">
    <location>
        <begin position="21"/>
        <end position="40"/>
    </location>
</feature>
<dbReference type="GO" id="GO:0016758">
    <property type="term" value="F:hexosyltransferase activity"/>
    <property type="evidence" value="ECO:0007669"/>
    <property type="project" value="InterPro"/>
</dbReference>
<comment type="similarity">
    <text evidence="2 10">Belongs to the glycosyltransferase 31 family.</text>
</comment>
<organism evidence="11 12">
    <name type="scientific">Cryptococcus neoformans Tu259-1</name>
    <dbReference type="NCBI Taxonomy" id="1230072"/>
    <lineage>
        <taxon>Eukaryota</taxon>
        <taxon>Fungi</taxon>
        <taxon>Dikarya</taxon>
        <taxon>Basidiomycota</taxon>
        <taxon>Agaricomycotina</taxon>
        <taxon>Tremellomycetes</taxon>
        <taxon>Tremellales</taxon>
        <taxon>Cryptococcaceae</taxon>
        <taxon>Cryptococcus</taxon>
        <taxon>Cryptococcus neoformans species complex</taxon>
    </lineage>
</organism>
<dbReference type="PANTHER" id="PTHR11214">
    <property type="entry name" value="BETA-1,3-N-ACETYLGLUCOSAMINYLTRANSFERASE"/>
    <property type="match status" value="1"/>
</dbReference>
<evidence type="ECO:0000256" key="1">
    <source>
        <dbReference type="ARBA" id="ARBA00004323"/>
    </source>
</evidence>
<evidence type="ECO:0000256" key="3">
    <source>
        <dbReference type="ARBA" id="ARBA00022676"/>
    </source>
</evidence>
<dbReference type="GO" id="GO:0000139">
    <property type="term" value="C:Golgi membrane"/>
    <property type="evidence" value="ECO:0007669"/>
    <property type="project" value="UniProtKB-SubCell"/>
</dbReference>
<keyword evidence="7 10" id="KW-1133">Transmembrane helix</keyword>
<evidence type="ECO:0000256" key="10">
    <source>
        <dbReference type="RuleBase" id="RU363063"/>
    </source>
</evidence>